<accession>A0A1G2R6Z2</accession>
<dbReference type="InterPro" id="IPR013783">
    <property type="entry name" value="Ig-like_fold"/>
</dbReference>
<dbReference type="EMBL" id="MHTY01000020">
    <property type="protein sequence ID" value="OHA68630.1"/>
    <property type="molecule type" value="Genomic_DNA"/>
</dbReference>
<dbReference type="Gene3D" id="2.60.40.10">
    <property type="entry name" value="Immunoglobulins"/>
    <property type="match status" value="1"/>
</dbReference>
<reference evidence="1 2" key="1">
    <citation type="journal article" date="2016" name="Nat. Commun.">
        <title>Thousands of microbial genomes shed light on interconnected biogeochemical processes in an aquifer system.</title>
        <authorList>
            <person name="Anantharaman K."/>
            <person name="Brown C.T."/>
            <person name="Hug L.A."/>
            <person name="Sharon I."/>
            <person name="Castelle C.J."/>
            <person name="Probst A.J."/>
            <person name="Thomas B.C."/>
            <person name="Singh A."/>
            <person name="Wilkins M.J."/>
            <person name="Karaoz U."/>
            <person name="Brodie E.L."/>
            <person name="Williams K.H."/>
            <person name="Hubbard S.S."/>
            <person name="Banfield J.F."/>
        </authorList>
    </citation>
    <scope>NUCLEOTIDE SEQUENCE [LARGE SCALE GENOMIC DNA]</scope>
</reference>
<proteinExistence type="predicted"/>
<comment type="caution">
    <text evidence="1">The sequence shown here is derived from an EMBL/GenBank/DDBJ whole genome shotgun (WGS) entry which is preliminary data.</text>
</comment>
<dbReference type="AlphaFoldDB" id="A0A1G2R6Z2"/>
<gene>
    <name evidence="1" type="ORF">A3J68_02230</name>
</gene>
<evidence type="ECO:0000313" key="1">
    <source>
        <dbReference type="EMBL" id="OHA68630.1"/>
    </source>
</evidence>
<sequence length="551" mass="61148">MRKPFLFLTLTALVIGVLGLWFWQRNSYSKEILRLEVIAPSQTTMGEEITYTVRWKNNGNASLEKATLVFEYPQGSLPSQGENLRINQSLPEIYPGQEETLQFKARLFGKEGDVKEAKAFLSYTPKNLTAKYESETKGTTVISFVPLNFELDLPSRTESDQQFSFALNYFSNSEFPLSNLRIKIEYPEGFIFKDALPKPLGENEWKVGLLNKTEGGRISVRGSLQGKLEELKVFKASLGSWKEGEFTLLKEVTKGIVMAEPQLHITQLINGNTPSAVSPGDLLHYEVTFKNVSPRDLENLFLIVSLEGKAFDYGSLRSSVGLFQPGDNSIVWEARDVPKLRFLGRGDTGKVEFWIHTRKTLEPFTVEDKNLLLKSKVALSDLREELETKVNSKLAINQKAFYQDEVFGNEGLLPPRAGEKTTYTIIWEAQNLFNDIKNAKVKAVLPQNVELTGRVFPDNAALTFDSVSREVVWLPGDLLAGTGTISPAASVAFQVALVPTPSQRGSSAQLIGGAEITGDDTWTIQTISSVDGSLDTTLPDDSSSQGKAIVQ</sequence>
<dbReference type="Proteomes" id="UP000178529">
    <property type="component" value="Unassembled WGS sequence"/>
</dbReference>
<name>A0A1G2R6Z2_9BACT</name>
<evidence type="ECO:0008006" key="3">
    <source>
        <dbReference type="Google" id="ProtNLM"/>
    </source>
</evidence>
<organism evidence="1 2">
    <name type="scientific">Candidatus Wildermuthbacteria bacterium RIFCSPHIGHO2_02_FULL_48_16</name>
    <dbReference type="NCBI Taxonomy" id="1802453"/>
    <lineage>
        <taxon>Bacteria</taxon>
        <taxon>Candidatus Wildermuthiibacteriota</taxon>
    </lineage>
</organism>
<evidence type="ECO:0000313" key="2">
    <source>
        <dbReference type="Proteomes" id="UP000178529"/>
    </source>
</evidence>
<protein>
    <recommendedName>
        <fullName evidence="3">DUF11 domain-containing protein</fullName>
    </recommendedName>
</protein>